<gene>
    <name evidence="7" type="ORF">KQ910_21745</name>
</gene>
<keyword evidence="2 4" id="KW-0285">Flavoprotein</keyword>
<dbReference type="PANTHER" id="PTHR11552:SF147">
    <property type="entry name" value="CHOLINE DEHYDROGENASE, MITOCHONDRIAL"/>
    <property type="match status" value="1"/>
</dbReference>
<dbReference type="InterPro" id="IPR012132">
    <property type="entry name" value="GMC_OxRdtase"/>
</dbReference>
<dbReference type="EMBL" id="JAHOPB010000002">
    <property type="protein sequence ID" value="MBU8876412.1"/>
    <property type="molecule type" value="Genomic_DNA"/>
</dbReference>
<dbReference type="PIRSF" id="PIRSF000137">
    <property type="entry name" value="Alcohol_oxidase"/>
    <property type="match status" value="1"/>
</dbReference>
<dbReference type="Pfam" id="PF05199">
    <property type="entry name" value="GMC_oxred_C"/>
    <property type="match status" value="1"/>
</dbReference>
<protein>
    <submittedName>
        <fullName evidence="7">GMC family oxidoreductase N-terminal domain-containing protein</fullName>
    </submittedName>
</protein>
<dbReference type="PROSITE" id="PS00623">
    <property type="entry name" value="GMC_OXRED_1"/>
    <property type="match status" value="1"/>
</dbReference>
<evidence type="ECO:0000259" key="5">
    <source>
        <dbReference type="PROSITE" id="PS00623"/>
    </source>
</evidence>
<dbReference type="InterPro" id="IPR007867">
    <property type="entry name" value="GMC_OxRtase_C"/>
</dbReference>
<feature type="domain" description="Glucose-methanol-choline oxidoreductase N-terminal" evidence="6">
    <location>
        <begin position="253"/>
        <end position="267"/>
    </location>
</feature>
<evidence type="ECO:0000256" key="4">
    <source>
        <dbReference type="RuleBase" id="RU003968"/>
    </source>
</evidence>
<evidence type="ECO:0000256" key="2">
    <source>
        <dbReference type="ARBA" id="ARBA00022630"/>
    </source>
</evidence>
<proteinExistence type="inferred from homology"/>
<evidence type="ECO:0000256" key="3">
    <source>
        <dbReference type="ARBA" id="ARBA00022827"/>
    </source>
</evidence>
<comment type="caution">
    <text evidence="7">The sequence shown here is derived from an EMBL/GenBank/DDBJ whole genome shotgun (WGS) entry which is preliminary data.</text>
</comment>
<name>A0ABS6IP94_9HYPH</name>
<feature type="domain" description="Glucose-methanol-choline oxidoreductase N-terminal" evidence="5">
    <location>
        <begin position="81"/>
        <end position="104"/>
    </location>
</feature>
<dbReference type="InterPro" id="IPR000172">
    <property type="entry name" value="GMC_OxRdtase_N"/>
</dbReference>
<dbReference type="PROSITE" id="PS00624">
    <property type="entry name" value="GMC_OXRED_2"/>
    <property type="match status" value="1"/>
</dbReference>
<organism evidence="7 8">
    <name type="scientific">Reyranella humidisoli</name>
    <dbReference type="NCBI Taxonomy" id="2849149"/>
    <lineage>
        <taxon>Bacteria</taxon>
        <taxon>Pseudomonadati</taxon>
        <taxon>Pseudomonadota</taxon>
        <taxon>Alphaproteobacteria</taxon>
        <taxon>Hyphomicrobiales</taxon>
        <taxon>Reyranellaceae</taxon>
        <taxon>Reyranella</taxon>
    </lineage>
</organism>
<evidence type="ECO:0000259" key="6">
    <source>
        <dbReference type="PROSITE" id="PS00624"/>
    </source>
</evidence>
<sequence>MDEFDFVVVGAGSSGGPIVDRLTAGGRYSVLLLEAGPDARSRWLSIPAGFAKTFLDPAVNWKLRTEAEPELCGRRIYWPRGKVIGGSSAINGMVYIRGLASDYDHWRQMGNEGWSFEDCLPYFRRLEGYADGETALRGGNGPVKITQRDYVNELGDTFLAACTEVGLDSNDDFNGAEQIGAGYYHATASDGRRNSTGRAYIAPARRRSNCKVVTGAVVERVMIEDGRAVGVAFNVRGRSRLARARREVILSAGTVGSPQILQLSGIGAGAHLSSLGIPVIRDLPGVGENLQDHFCVRSTYKTWWRLTLNDDFSTFPRRVSAAFLYALARVGPLTAMPAFAGAFVKLLEQSSEPDTQIHFFPWSVDRMDTGPHPFSGFTILANQSRPESRGHVRITSRDAATPPAIMANYLSTETDRQAVIAAGKFERLLARSSALGRIITDEMLPGVEVWSDDDFLDYARREGQSAYHPVGTCRMGHDAESVVDPQLRVHGIRGLRVADASVMPTLVSGNTNAACMMIGEKVSDLILAAAQR</sequence>
<dbReference type="Pfam" id="PF00732">
    <property type="entry name" value="GMC_oxred_N"/>
    <property type="match status" value="1"/>
</dbReference>
<dbReference type="Proteomes" id="UP000727907">
    <property type="component" value="Unassembled WGS sequence"/>
</dbReference>
<comment type="similarity">
    <text evidence="4">Belongs to the GMC oxidoreductase family.</text>
</comment>
<keyword evidence="3 4" id="KW-0274">FAD</keyword>
<evidence type="ECO:0000256" key="1">
    <source>
        <dbReference type="ARBA" id="ARBA00001974"/>
    </source>
</evidence>
<keyword evidence="8" id="KW-1185">Reference proteome</keyword>
<dbReference type="RefSeq" id="WP_216965190.1">
    <property type="nucleotide sequence ID" value="NZ_JAHOPB010000002.1"/>
</dbReference>
<evidence type="ECO:0000313" key="8">
    <source>
        <dbReference type="Proteomes" id="UP000727907"/>
    </source>
</evidence>
<accession>A0ABS6IP94</accession>
<reference evidence="7 8" key="1">
    <citation type="submission" date="2021-06" db="EMBL/GenBank/DDBJ databases">
        <authorList>
            <person name="Lee D.H."/>
        </authorList>
    </citation>
    <scope>NUCLEOTIDE SEQUENCE [LARGE SCALE GENOMIC DNA]</scope>
    <source>
        <strain evidence="7 8">MMS21-HV4-11</strain>
    </source>
</reference>
<evidence type="ECO:0000313" key="7">
    <source>
        <dbReference type="EMBL" id="MBU8876412.1"/>
    </source>
</evidence>
<comment type="cofactor">
    <cofactor evidence="1">
        <name>FAD</name>
        <dbReference type="ChEBI" id="CHEBI:57692"/>
    </cofactor>
</comment>
<dbReference type="PANTHER" id="PTHR11552">
    <property type="entry name" value="GLUCOSE-METHANOL-CHOLINE GMC OXIDOREDUCTASE"/>
    <property type="match status" value="1"/>
</dbReference>